<keyword evidence="4" id="KW-1185">Reference proteome</keyword>
<dbReference type="InterPro" id="IPR015168">
    <property type="entry name" value="SsuA/THI5"/>
</dbReference>
<evidence type="ECO:0000313" key="4">
    <source>
        <dbReference type="Proteomes" id="UP000028302"/>
    </source>
</evidence>
<dbReference type="Gene3D" id="3.40.190.10">
    <property type="entry name" value="Periplasmic binding protein-like II"/>
    <property type="match status" value="2"/>
</dbReference>
<dbReference type="EMBL" id="APNK01000003">
    <property type="protein sequence ID" value="KEZ78676.1"/>
    <property type="molecule type" value="Genomic_DNA"/>
</dbReference>
<reference evidence="3 4" key="1">
    <citation type="submission" date="2013-03" db="EMBL/GenBank/DDBJ databases">
        <title>Salinisphaera hydrothermalis C41B8 Genome Sequencing.</title>
        <authorList>
            <person name="Li C."/>
            <person name="Lai Q."/>
            <person name="Shao Z."/>
        </authorList>
    </citation>
    <scope>NUCLEOTIDE SEQUENCE [LARGE SCALE GENOMIC DNA]</scope>
    <source>
        <strain evidence="3 4">C41B8</strain>
    </source>
</reference>
<accession>A0A084IPP2</accession>
<dbReference type="eggNOG" id="COG0715">
    <property type="taxonomic scope" value="Bacteria"/>
</dbReference>
<feature type="chain" id="PRO_5001776642" evidence="1">
    <location>
        <begin position="29"/>
        <end position="343"/>
    </location>
</feature>
<dbReference type="PANTHER" id="PTHR30024">
    <property type="entry name" value="ALIPHATIC SULFONATES-BINDING PROTEIN-RELATED"/>
    <property type="match status" value="1"/>
</dbReference>
<dbReference type="RefSeq" id="WP_084188442.1">
    <property type="nucleotide sequence ID" value="NZ_APNK01000003.1"/>
</dbReference>
<evidence type="ECO:0000259" key="2">
    <source>
        <dbReference type="Pfam" id="PF09084"/>
    </source>
</evidence>
<dbReference type="OrthoDB" id="6003871at2"/>
<dbReference type="Pfam" id="PF09084">
    <property type="entry name" value="NMT1"/>
    <property type="match status" value="1"/>
</dbReference>
<keyword evidence="1" id="KW-0732">Signal</keyword>
<name>A0A084IPP2_SALHC</name>
<dbReference type="STRING" id="1304275.C41B8_03636"/>
<proteinExistence type="predicted"/>
<dbReference type="AlphaFoldDB" id="A0A084IPP2"/>
<dbReference type="Proteomes" id="UP000028302">
    <property type="component" value="Unassembled WGS sequence"/>
</dbReference>
<evidence type="ECO:0000313" key="3">
    <source>
        <dbReference type="EMBL" id="KEZ78676.1"/>
    </source>
</evidence>
<sequence length="343" mass="37547">MSHHTAYRRWNWRAVALGAVMTVVTALAACSHSSPGTVRISQQYGIGYLPLMVMQQQQLVEKQAAKRGIKNLKVEWKTLGGGDSASAALLSGSLDFAASGVGPLLKIWDKTKGSSNVRGVASLNSMPIVLTTINPNVHSIKDLSNADRIGLPAVKVSIQAVTLQMAAAKQWGIKSYDKLDHLTVSMKHPDAMAAMLSKSNVDAHFGSPPYYQEELEKPGVHKILSSYDVLGGKSTFNTIWATQGYRQKNPKVYAAVFAALQQAMAFIKAHPRQAAQIYIEQASSKLPESLIYKIITDPAIEFTVTPKNVMKYAQFMHKTGSIDHMPKSWKDVFFDNLSQDKGS</sequence>
<gene>
    <name evidence="3" type="ORF">C41B8_03636</name>
</gene>
<feature type="domain" description="SsuA/THI5-like" evidence="2">
    <location>
        <begin position="71"/>
        <end position="274"/>
    </location>
</feature>
<feature type="signal peptide" evidence="1">
    <location>
        <begin position="1"/>
        <end position="28"/>
    </location>
</feature>
<protein>
    <submittedName>
        <fullName evidence="3">ABC transporter substrate-binding protein</fullName>
    </submittedName>
</protein>
<evidence type="ECO:0000256" key="1">
    <source>
        <dbReference type="SAM" id="SignalP"/>
    </source>
</evidence>
<organism evidence="3 4">
    <name type="scientific">Salinisphaera hydrothermalis (strain C41B8)</name>
    <dbReference type="NCBI Taxonomy" id="1304275"/>
    <lineage>
        <taxon>Bacteria</taxon>
        <taxon>Pseudomonadati</taxon>
        <taxon>Pseudomonadota</taxon>
        <taxon>Gammaproteobacteria</taxon>
        <taxon>Salinisphaerales</taxon>
        <taxon>Salinisphaeraceae</taxon>
        <taxon>Salinisphaera</taxon>
    </lineage>
</organism>
<dbReference type="SUPFAM" id="SSF53850">
    <property type="entry name" value="Periplasmic binding protein-like II"/>
    <property type="match status" value="1"/>
</dbReference>
<comment type="caution">
    <text evidence="3">The sequence shown here is derived from an EMBL/GenBank/DDBJ whole genome shotgun (WGS) entry which is preliminary data.</text>
</comment>
<dbReference type="PANTHER" id="PTHR30024:SF2">
    <property type="entry name" value="ABC TRANSPORTER SUBSTRATE-BINDING PROTEIN"/>
    <property type="match status" value="1"/>
</dbReference>
<dbReference type="PATRIC" id="fig|1304275.5.peg.738"/>